<evidence type="ECO:0000313" key="3">
    <source>
        <dbReference type="Proteomes" id="UP000011996"/>
    </source>
</evidence>
<organism evidence="2 3">
    <name type="scientific">Rhodopirellula europaea SH398</name>
    <dbReference type="NCBI Taxonomy" id="1263868"/>
    <lineage>
        <taxon>Bacteria</taxon>
        <taxon>Pseudomonadati</taxon>
        <taxon>Planctomycetota</taxon>
        <taxon>Planctomycetia</taxon>
        <taxon>Pirellulales</taxon>
        <taxon>Pirellulaceae</taxon>
        <taxon>Rhodopirellula</taxon>
    </lineage>
</organism>
<gene>
    <name evidence="2" type="ORF">RESH_02789</name>
</gene>
<dbReference type="Proteomes" id="UP000011996">
    <property type="component" value="Unassembled WGS sequence"/>
</dbReference>
<accession>M5SG47</accession>
<evidence type="ECO:0000256" key="1">
    <source>
        <dbReference type="SAM" id="MobiDB-lite"/>
    </source>
</evidence>
<protein>
    <submittedName>
        <fullName evidence="2">Uncharacterized protein</fullName>
    </submittedName>
</protein>
<comment type="caution">
    <text evidence="2">The sequence shown here is derived from an EMBL/GenBank/DDBJ whole genome shotgun (WGS) entry which is preliminary data.</text>
</comment>
<dbReference type="EMBL" id="ANOF01000087">
    <property type="protein sequence ID" value="EMI26672.1"/>
    <property type="molecule type" value="Genomic_DNA"/>
</dbReference>
<name>M5SG47_9BACT</name>
<sequence>MVRIQKWDRVERFGLEVQLASRNNDASVPEANENLSPSTSDRANLPSKKTF</sequence>
<evidence type="ECO:0000313" key="2">
    <source>
        <dbReference type="EMBL" id="EMI26672.1"/>
    </source>
</evidence>
<dbReference type="AlphaFoldDB" id="M5SG47"/>
<dbReference type="PATRIC" id="fig|1263868.3.peg.3022"/>
<proteinExistence type="predicted"/>
<reference evidence="2 3" key="1">
    <citation type="journal article" date="2013" name="Mar. Genomics">
        <title>Expression of sulfatases in Rhodopirellula baltica and the diversity of sulfatases in the genus Rhodopirellula.</title>
        <authorList>
            <person name="Wegner C.E."/>
            <person name="Richter-Heitmann T."/>
            <person name="Klindworth A."/>
            <person name="Klockow C."/>
            <person name="Richter M."/>
            <person name="Achstetter T."/>
            <person name="Glockner F.O."/>
            <person name="Harder J."/>
        </authorList>
    </citation>
    <scope>NUCLEOTIDE SEQUENCE [LARGE SCALE GENOMIC DNA]</scope>
    <source>
        <strain evidence="2 3">SH398</strain>
    </source>
</reference>
<feature type="region of interest" description="Disordered" evidence="1">
    <location>
        <begin position="23"/>
        <end position="51"/>
    </location>
</feature>
<feature type="compositionally biased region" description="Polar residues" evidence="1">
    <location>
        <begin position="33"/>
        <end position="51"/>
    </location>
</feature>
<dbReference type="STRING" id="1263868.RESH_02789"/>